<dbReference type="GeneID" id="24137058"/>
<dbReference type="RefSeq" id="XP_012210809.1">
    <property type="nucleotide sequence ID" value="XM_012355419.1"/>
</dbReference>
<dbReference type="EMBL" id="KK583429">
    <property type="protein sequence ID" value="KDO18490.1"/>
    <property type="molecule type" value="Genomic_DNA"/>
</dbReference>
<name>A0A067BP00_SAPPC</name>
<organism evidence="2 3">
    <name type="scientific">Saprolegnia parasitica (strain CBS 223.65)</name>
    <dbReference type="NCBI Taxonomy" id="695850"/>
    <lineage>
        <taxon>Eukaryota</taxon>
        <taxon>Sar</taxon>
        <taxon>Stramenopiles</taxon>
        <taxon>Oomycota</taxon>
        <taxon>Saprolegniomycetes</taxon>
        <taxon>Saprolegniales</taxon>
        <taxon>Saprolegniaceae</taxon>
        <taxon>Saprolegnia</taxon>
    </lineage>
</organism>
<dbReference type="Proteomes" id="UP000030745">
    <property type="component" value="Unassembled WGS sequence"/>
</dbReference>
<feature type="non-terminal residue" evidence="2">
    <location>
        <position position="87"/>
    </location>
</feature>
<dbReference type="KEGG" id="spar:SPRG_15319"/>
<evidence type="ECO:0000313" key="3">
    <source>
        <dbReference type="Proteomes" id="UP000030745"/>
    </source>
</evidence>
<dbReference type="AlphaFoldDB" id="A0A067BP00"/>
<gene>
    <name evidence="2" type="ORF">SPRG_15319</name>
</gene>
<sequence>MSQRSEDKHLLGWARSLWKTGKARKTGGVTQDAAVNSMAHPLRRCEPTPTSAARHVTVRTATRRPLSNLTSTSDDRGAANRSTWPWA</sequence>
<keyword evidence="3" id="KW-1185">Reference proteome</keyword>
<feature type="region of interest" description="Disordered" evidence="1">
    <location>
        <begin position="62"/>
        <end position="87"/>
    </location>
</feature>
<dbReference type="VEuPathDB" id="FungiDB:SPRG_15319"/>
<protein>
    <submittedName>
        <fullName evidence="2">Uncharacterized protein</fullName>
    </submittedName>
</protein>
<reference evidence="2 3" key="1">
    <citation type="journal article" date="2013" name="PLoS Genet.">
        <title>Distinctive expansion of potential virulence genes in the genome of the oomycete fish pathogen Saprolegnia parasitica.</title>
        <authorList>
            <person name="Jiang R.H."/>
            <person name="de Bruijn I."/>
            <person name="Haas B.J."/>
            <person name="Belmonte R."/>
            <person name="Lobach L."/>
            <person name="Christie J."/>
            <person name="van den Ackerveken G."/>
            <person name="Bottin A."/>
            <person name="Bulone V."/>
            <person name="Diaz-Moreno S.M."/>
            <person name="Dumas B."/>
            <person name="Fan L."/>
            <person name="Gaulin E."/>
            <person name="Govers F."/>
            <person name="Grenville-Briggs L.J."/>
            <person name="Horner N.R."/>
            <person name="Levin J.Z."/>
            <person name="Mammella M."/>
            <person name="Meijer H.J."/>
            <person name="Morris P."/>
            <person name="Nusbaum C."/>
            <person name="Oome S."/>
            <person name="Phillips A.J."/>
            <person name="van Rooyen D."/>
            <person name="Rzeszutek E."/>
            <person name="Saraiva M."/>
            <person name="Secombes C.J."/>
            <person name="Seidl M.F."/>
            <person name="Snel B."/>
            <person name="Stassen J.H."/>
            <person name="Sykes S."/>
            <person name="Tripathy S."/>
            <person name="van den Berg H."/>
            <person name="Vega-Arreguin J.C."/>
            <person name="Wawra S."/>
            <person name="Young S.K."/>
            <person name="Zeng Q."/>
            <person name="Dieguez-Uribeondo J."/>
            <person name="Russ C."/>
            <person name="Tyler B.M."/>
            <person name="van West P."/>
        </authorList>
    </citation>
    <scope>NUCLEOTIDE SEQUENCE [LARGE SCALE GENOMIC DNA]</scope>
    <source>
        <strain evidence="2 3">CBS 223.65</strain>
    </source>
</reference>
<proteinExistence type="predicted"/>
<accession>A0A067BP00</accession>
<dbReference type="OrthoDB" id="303614at2759"/>
<evidence type="ECO:0000313" key="2">
    <source>
        <dbReference type="EMBL" id="KDO18490.1"/>
    </source>
</evidence>
<evidence type="ECO:0000256" key="1">
    <source>
        <dbReference type="SAM" id="MobiDB-lite"/>
    </source>
</evidence>